<evidence type="ECO:0000256" key="1">
    <source>
        <dbReference type="SAM" id="Phobius"/>
    </source>
</evidence>
<dbReference type="Proteomes" id="UP001219525">
    <property type="component" value="Unassembled WGS sequence"/>
</dbReference>
<keyword evidence="1" id="KW-0812">Transmembrane</keyword>
<feature type="transmembrane region" description="Helical" evidence="1">
    <location>
        <begin position="185"/>
        <end position="207"/>
    </location>
</feature>
<keyword evidence="1" id="KW-0472">Membrane</keyword>
<organism evidence="2 3">
    <name type="scientific">Mycena pura</name>
    <dbReference type="NCBI Taxonomy" id="153505"/>
    <lineage>
        <taxon>Eukaryota</taxon>
        <taxon>Fungi</taxon>
        <taxon>Dikarya</taxon>
        <taxon>Basidiomycota</taxon>
        <taxon>Agaricomycotina</taxon>
        <taxon>Agaricomycetes</taxon>
        <taxon>Agaricomycetidae</taxon>
        <taxon>Agaricales</taxon>
        <taxon>Marasmiineae</taxon>
        <taxon>Mycenaceae</taxon>
        <taxon>Mycena</taxon>
    </lineage>
</organism>
<evidence type="ECO:0000313" key="2">
    <source>
        <dbReference type="EMBL" id="KAJ7211150.1"/>
    </source>
</evidence>
<keyword evidence="3" id="KW-1185">Reference proteome</keyword>
<comment type="caution">
    <text evidence="2">The sequence shown here is derived from an EMBL/GenBank/DDBJ whole genome shotgun (WGS) entry which is preliminary data.</text>
</comment>
<accession>A0AAD6VF87</accession>
<evidence type="ECO:0000313" key="3">
    <source>
        <dbReference type="Proteomes" id="UP001219525"/>
    </source>
</evidence>
<name>A0AAD6VF87_9AGAR</name>
<keyword evidence="1" id="KW-1133">Transmembrane helix</keyword>
<sequence>MSKASGDWAVLARTTEWSGDLVEYLAQLRLASQQLFSWNGSLKGSKRLRRGVEFGRCGHWSGYWRVSSWLWISSDTIGGRVVDAEVDSRWSGAVVEVGVKTAPRGHSDGAEPPSQAPSLRRVLWWTMSDCAGHYTVTSSLDLLPPRPPHRSIVALPAADLIAYTASRLLTFILGYHGLQASPSPVYAIFFFLIVVHVLNLPCSYLMAGGSLPSYVAAPRPSIVIILSRSRLYA</sequence>
<protein>
    <submittedName>
        <fullName evidence="2">Uncharacterized protein</fullName>
    </submittedName>
</protein>
<proteinExistence type="predicted"/>
<dbReference type="EMBL" id="JARJCW010000026">
    <property type="protein sequence ID" value="KAJ7211150.1"/>
    <property type="molecule type" value="Genomic_DNA"/>
</dbReference>
<gene>
    <name evidence="2" type="ORF">GGX14DRAFT_394111</name>
</gene>
<reference evidence="2" key="1">
    <citation type="submission" date="2023-03" db="EMBL/GenBank/DDBJ databases">
        <title>Massive genome expansion in bonnet fungi (Mycena s.s.) driven by repeated elements and novel gene families across ecological guilds.</title>
        <authorList>
            <consortium name="Lawrence Berkeley National Laboratory"/>
            <person name="Harder C.B."/>
            <person name="Miyauchi S."/>
            <person name="Viragh M."/>
            <person name="Kuo A."/>
            <person name="Thoen E."/>
            <person name="Andreopoulos B."/>
            <person name="Lu D."/>
            <person name="Skrede I."/>
            <person name="Drula E."/>
            <person name="Henrissat B."/>
            <person name="Morin E."/>
            <person name="Kohler A."/>
            <person name="Barry K."/>
            <person name="LaButti K."/>
            <person name="Morin E."/>
            <person name="Salamov A."/>
            <person name="Lipzen A."/>
            <person name="Mereny Z."/>
            <person name="Hegedus B."/>
            <person name="Baldrian P."/>
            <person name="Stursova M."/>
            <person name="Weitz H."/>
            <person name="Taylor A."/>
            <person name="Grigoriev I.V."/>
            <person name="Nagy L.G."/>
            <person name="Martin F."/>
            <person name="Kauserud H."/>
        </authorList>
    </citation>
    <scope>NUCLEOTIDE SEQUENCE</scope>
    <source>
        <strain evidence="2">9144</strain>
    </source>
</reference>
<dbReference type="AlphaFoldDB" id="A0AAD6VF87"/>